<dbReference type="InterPro" id="IPR012338">
    <property type="entry name" value="Beta-lactam/transpept-like"/>
</dbReference>
<dbReference type="SUPFAM" id="SSF53955">
    <property type="entry name" value="Lysozyme-like"/>
    <property type="match status" value="1"/>
</dbReference>
<sequence length="901" mass="99239">MASTTNQNPHPRRDRRRKQPNTAAMVLSVIGKVVGTLLLIGLITGAILVCFAAVYIRTVILPQASLDANFDMNLTSTIYYQDSNTGEYVEHLSLHGTENRELVSYSQIPEDLINATVAIEDETFWTHHGVNWKRTLKGVLLMFTGGDIQGGSTITQQLIKNFTQYDDVTVKRKILEIFRALDFDATYDKTQIMEWYLNYIYLGDNCYGVATAAQNYFGKDVSELSLAECASLISITNNPTIYGPYSNVRMTNPDTGVVTTGRERNKQRQELVLWKMKELGMISQEEYESAVAEELVFERGENEEKETTIYNWYDEQVITDVMNDLMEEYGYSEQLASDLVLSGGLKIYACADPEIQSAVEEVYSDRSNLQLTSKSGQEIQSAIVIIDQDGNVVGLAGALGEKTTNRGWNYASRSTRQPGSSIKPLSVYAPALEYGLITPATVFDDYPVQLLGSSAWPSNSYGYYKGRMNVAAALEISSNPVAVRTFQELGVEQSFQFMEEKFHINLEEGRESNGEVVSDKGAAQLALGGLTDGVRVIDMAAAYSVFPRDGVYIEPRTYTKVTREVDGQEVVLLDNTDQEEDLVLSSETTWYINDMLQNVVEGEYGGATGTGARISGMTVAGKTGSTNSNNDRWFVGYTPYYTAAVWVGYEMPERISASGNPAATLWQKVMSKVHEGLEDKDFNQPSGLKSVSICLDSGLLADDACLNDPRGSRVKNVYLFEDDIPTERCNLHTSVEVCTDDPILNGDGTAIEGLYHLAGDYCPRGDGENAGSVKTIGILNYVRESVGGVSARDSVYLYSFLEAQGSCTVHTSAPEPEPEQPTEYDPSQFRIEDPSTWPPVNDPRYEDFDPENPATYPKVETTPEETPSGGEGTATAEPTPSASAEPSSTPSEEPYVPVEGQ</sequence>
<dbReference type="Gene3D" id="1.10.3810.10">
    <property type="entry name" value="Biosynthetic peptidoglycan transglycosylase-like"/>
    <property type="match status" value="1"/>
</dbReference>
<keyword evidence="6" id="KW-0121">Carboxypeptidase</keyword>
<keyword evidence="12" id="KW-0133">Cell shape</keyword>
<keyword evidence="8" id="KW-0328">Glycosyltransferase</keyword>
<name>A0ABV1EMV4_9FIRM</name>
<accession>A0ABV1EMV4</accession>
<evidence type="ECO:0000256" key="8">
    <source>
        <dbReference type="ARBA" id="ARBA00022676"/>
    </source>
</evidence>
<dbReference type="PANTHER" id="PTHR32282:SF11">
    <property type="entry name" value="PENICILLIN-BINDING PROTEIN 1B"/>
    <property type="match status" value="1"/>
</dbReference>
<evidence type="ECO:0000313" key="27">
    <source>
        <dbReference type="EMBL" id="MEQ2455350.1"/>
    </source>
</evidence>
<keyword evidence="14" id="KW-0573">Peptidoglycan synthesis</keyword>
<keyword evidence="15 24" id="KW-1133">Transmembrane helix</keyword>
<comment type="catalytic activity">
    <reaction evidence="22">
        <text>[GlcNAc-(1-&gt;4)-Mur2Ac(oyl-L-Ala-gamma-D-Glu-L-Lys-D-Ala-D-Ala)](n)-di-trans,octa-cis-undecaprenyl diphosphate + beta-D-GlcNAc-(1-&gt;4)-Mur2Ac(oyl-L-Ala-gamma-D-Glu-L-Lys-D-Ala-D-Ala)-di-trans,octa-cis-undecaprenyl diphosphate = [GlcNAc-(1-&gt;4)-Mur2Ac(oyl-L-Ala-gamma-D-Glu-L-Lys-D-Ala-D-Ala)](n+1)-di-trans,octa-cis-undecaprenyl diphosphate + di-trans,octa-cis-undecaprenyl diphosphate + H(+)</text>
        <dbReference type="Rhea" id="RHEA:23708"/>
        <dbReference type="Rhea" id="RHEA-COMP:9602"/>
        <dbReference type="Rhea" id="RHEA-COMP:9603"/>
        <dbReference type="ChEBI" id="CHEBI:15378"/>
        <dbReference type="ChEBI" id="CHEBI:58405"/>
        <dbReference type="ChEBI" id="CHEBI:60033"/>
        <dbReference type="ChEBI" id="CHEBI:78435"/>
        <dbReference type="EC" id="2.4.99.28"/>
    </reaction>
</comment>
<comment type="catalytic activity">
    <reaction evidence="20">
        <text>Preferential cleavage: (Ac)2-L-Lys-D-Ala-|-D-Ala. Also transpeptidation of peptidyl-alanyl moieties that are N-acyl substituents of D-alanine.</text>
        <dbReference type="EC" id="3.4.16.4"/>
    </reaction>
</comment>
<feature type="compositionally biased region" description="Low complexity" evidence="23">
    <location>
        <begin position="864"/>
        <end position="894"/>
    </location>
</feature>
<dbReference type="InterPro" id="IPR001264">
    <property type="entry name" value="Glyco_trans_51"/>
</dbReference>
<keyword evidence="7" id="KW-0645">Protease</keyword>
<evidence type="ECO:0000256" key="22">
    <source>
        <dbReference type="ARBA" id="ARBA00049902"/>
    </source>
</evidence>
<comment type="caution">
    <text evidence="27">The sequence shown here is derived from an EMBL/GenBank/DDBJ whole genome shotgun (WGS) entry which is preliminary data.</text>
</comment>
<evidence type="ECO:0000256" key="24">
    <source>
        <dbReference type="SAM" id="Phobius"/>
    </source>
</evidence>
<dbReference type="InterPro" id="IPR036950">
    <property type="entry name" value="PBP_transglycosylase"/>
</dbReference>
<evidence type="ECO:0000256" key="2">
    <source>
        <dbReference type="ARBA" id="ARBA00004401"/>
    </source>
</evidence>
<evidence type="ECO:0000256" key="4">
    <source>
        <dbReference type="ARBA" id="ARBA00018638"/>
    </source>
</evidence>
<dbReference type="Pfam" id="PF00905">
    <property type="entry name" value="Transpeptidase"/>
    <property type="match status" value="1"/>
</dbReference>
<dbReference type="SUPFAM" id="SSF56601">
    <property type="entry name" value="beta-lactamase/transpeptidase-like"/>
    <property type="match status" value="1"/>
</dbReference>
<feature type="domain" description="Glycosyl transferase family 51" evidence="26">
    <location>
        <begin position="96"/>
        <end position="276"/>
    </location>
</feature>
<evidence type="ECO:0000256" key="11">
    <source>
        <dbReference type="ARBA" id="ARBA00022801"/>
    </source>
</evidence>
<evidence type="ECO:0000256" key="3">
    <source>
        <dbReference type="ARBA" id="ARBA00012448"/>
    </source>
</evidence>
<dbReference type="EC" id="3.4.16.4" evidence="3"/>
<evidence type="ECO:0000256" key="5">
    <source>
        <dbReference type="ARBA" id="ARBA00022475"/>
    </source>
</evidence>
<evidence type="ECO:0000313" key="28">
    <source>
        <dbReference type="Proteomes" id="UP001440599"/>
    </source>
</evidence>
<feature type="transmembrane region" description="Helical" evidence="24">
    <location>
        <begin position="23"/>
        <end position="56"/>
    </location>
</feature>
<dbReference type="Proteomes" id="UP001440599">
    <property type="component" value="Unassembled WGS sequence"/>
</dbReference>
<dbReference type="InterPro" id="IPR023346">
    <property type="entry name" value="Lysozyme-like_dom_sf"/>
</dbReference>
<evidence type="ECO:0000256" key="23">
    <source>
        <dbReference type="SAM" id="MobiDB-lite"/>
    </source>
</evidence>
<evidence type="ECO:0000256" key="21">
    <source>
        <dbReference type="ARBA" id="ARBA00044770"/>
    </source>
</evidence>
<proteinExistence type="predicted"/>
<keyword evidence="17" id="KW-0046">Antibiotic resistance</keyword>
<evidence type="ECO:0000256" key="18">
    <source>
        <dbReference type="ARBA" id="ARBA00023268"/>
    </source>
</evidence>
<keyword evidence="19" id="KW-0961">Cell wall biogenesis/degradation</keyword>
<evidence type="ECO:0000256" key="7">
    <source>
        <dbReference type="ARBA" id="ARBA00022670"/>
    </source>
</evidence>
<evidence type="ECO:0000256" key="12">
    <source>
        <dbReference type="ARBA" id="ARBA00022960"/>
    </source>
</evidence>
<keyword evidence="5" id="KW-1003">Cell membrane</keyword>
<keyword evidence="13" id="KW-0735">Signal-anchor</keyword>
<evidence type="ECO:0000256" key="10">
    <source>
        <dbReference type="ARBA" id="ARBA00022692"/>
    </source>
</evidence>
<feature type="domain" description="Penicillin-binding protein transpeptidase" evidence="25">
    <location>
        <begin position="383"/>
        <end position="666"/>
    </location>
</feature>
<keyword evidence="28" id="KW-1185">Reference proteome</keyword>
<evidence type="ECO:0000256" key="9">
    <source>
        <dbReference type="ARBA" id="ARBA00022679"/>
    </source>
</evidence>
<feature type="region of interest" description="Disordered" evidence="23">
    <location>
        <begin position="809"/>
        <end position="901"/>
    </location>
</feature>
<evidence type="ECO:0000256" key="20">
    <source>
        <dbReference type="ARBA" id="ARBA00034000"/>
    </source>
</evidence>
<evidence type="ECO:0000256" key="17">
    <source>
        <dbReference type="ARBA" id="ARBA00023251"/>
    </source>
</evidence>
<dbReference type="InterPro" id="IPR001460">
    <property type="entry name" value="PCN-bd_Tpept"/>
</dbReference>
<protein>
    <recommendedName>
        <fullName evidence="4">Penicillin-binding protein 1A</fullName>
        <ecNumber evidence="21">2.4.99.28</ecNumber>
        <ecNumber evidence="3">3.4.16.4</ecNumber>
    </recommendedName>
</protein>
<keyword evidence="10 24" id="KW-0812">Transmembrane</keyword>
<dbReference type="EC" id="2.4.99.28" evidence="21"/>
<dbReference type="Pfam" id="PF00912">
    <property type="entry name" value="Transgly"/>
    <property type="match status" value="1"/>
</dbReference>
<keyword evidence="9" id="KW-0808">Transferase</keyword>
<evidence type="ECO:0000256" key="6">
    <source>
        <dbReference type="ARBA" id="ARBA00022645"/>
    </source>
</evidence>
<dbReference type="EMBL" id="JBBMFT010000001">
    <property type="protein sequence ID" value="MEQ2455350.1"/>
    <property type="molecule type" value="Genomic_DNA"/>
</dbReference>
<evidence type="ECO:0000256" key="13">
    <source>
        <dbReference type="ARBA" id="ARBA00022968"/>
    </source>
</evidence>
<keyword evidence="16 24" id="KW-0472">Membrane</keyword>
<dbReference type="Gene3D" id="3.40.710.10">
    <property type="entry name" value="DD-peptidase/beta-lactamase superfamily"/>
    <property type="match status" value="1"/>
</dbReference>
<keyword evidence="11" id="KW-0378">Hydrolase</keyword>
<keyword evidence="18" id="KW-0511">Multifunctional enzyme</keyword>
<dbReference type="RefSeq" id="WP_349139052.1">
    <property type="nucleotide sequence ID" value="NZ_JBBMFT010000001.1"/>
</dbReference>
<evidence type="ECO:0000259" key="26">
    <source>
        <dbReference type="Pfam" id="PF00912"/>
    </source>
</evidence>
<comment type="subcellular location">
    <subcellularLocation>
        <location evidence="2">Cell membrane</location>
        <topology evidence="2">Single-pass type II membrane protein</topology>
    </subcellularLocation>
</comment>
<evidence type="ECO:0000259" key="25">
    <source>
        <dbReference type="Pfam" id="PF00905"/>
    </source>
</evidence>
<evidence type="ECO:0000256" key="19">
    <source>
        <dbReference type="ARBA" id="ARBA00023316"/>
    </source>
</evidence>
<evidence type="ECO:0000256" key="15">
    <source>
        <dbReference type="ARBA" id="ARBA00022989"/>
    </source>
</evidence>
<dbReference type="InterPro" id="IPR050396">
    <property type="entry name" value="Glycosyltr_51/Transpeptidase"/>
</dbReference>
<comment type="function">
    <text evidence="1">Cell wall formation. Synthesis of cross-linked peptidoglycan from the lipid intermediates. The enzyme has a penicillin-insensitive transglycosylase N-terminal domain (formation of linear glycan strands) and a penicillin-sensitive transpeptidase C-terminal domain (cross-linking of the peptide subunits).</text>
</comment>
<gene>
    <name evidence="27" type="ORF">WMO45_02350</name>
</gene>
<organism evidence="27 28">
    <name type="scientific">Flavonifractor hominis</name>
    <dbReference type="NCBI Taxonomy" id="3133178"/>
    <lineage>
        <taxon>Bacteria</taxon>
        <taxon>Bacillati</taxon>
        <taxon>Bacillota</taxon>
        <taxon>Clostridia</taxon>
        <taxon>Eubacteriales</taxon>
        <taxon>Oscillospiraceae</taxon>
        <taxon>Flavonifractor</taxon>
    </lineage>
</organism>
<dbReference type="PANTHER" id="PTHR32282">
    <property type="entry name" value="BINDING PROTEIN TRANSPEPTIDASE, PUTATIVE-RELATED"/>
    <property type="match status" value="1"/>
</dbReference>
<reference evidence="27 28" key="1">
    <citation type="submission" date="2024-03" db="EMBL/GenBank/DDBJ databases">
        <title>Human intestinal bacterial collection.</title>
        <authorList>
            <person name="Pauvert C."/>
            <person name="Hitch T.C.A."/>
            <person name="Clavel T."/>
        </authorList>
    </citation>
    <scope>NUCLEOTIDE SEQUENCE [LARGE SCALE GENOMIC DNA]</scope>
    <source>
        <strain evidence="27 28">CLA-AP-H34</strain>
    </source>
</reference>
<evidence type="ECO:0000256" key="14">
    <source>
        <dbReference type="ARBA" id="ARBA00022984"/>
    </source>
</evidence>
<evidence type="ECO:0000256" key="16">
    <source>
        <dbReference type="ARBA" id="ARBA00023136"/>
    </source>
</evidence>
<evidence type="ECO:0000256" key="1">
    <source>
        <dbReference type="ARBA" id="ARBA00002624"/>
    </source>
</evidence>